<dbReference type="EMBL" id="VJZA01000078">
    <property type="protein sequence ID" value="TVT17486.1"/>
    <property type="molecule type" value="Genomic_DNA"/>
</dbReference>
<evidence type="ECO:0000313" key="2">
    <source>
        <dbReference type="EMBL" id="TVT17486.1"/>
    </source>
</evidence>
<keyword evidence="1" id="KW-1133">Transmembrane helix</keyword>
<comment type="caution">
    <text evidence="2">The sequence shown here is derived from an EMBL/GenBank/DDBJ whole genome shotgun (WGS) entry which is preliminary data.</text>
</comment>
<sequence>MSEAAGPGPTAVGDRSIAQLVQDMSEQTRRLVRDELLLATEELKQKGKRAGIGAGLTGAAGVVALLGAATLIACAVLALALVLPAWAAALIIGVALLAGAGIAAMLGAKKLKSAVPPVPEEAAAGVQKDVDVVRQRGHSDVQA</sequence>
<name>A0A557ZZR3_9PSEU</name>
<evidence type="ECO:0000313" key="3">
    <source>
        <dbReference type="Proteomes" id="UP000318578"/>
    </source>
</evidence>
<dbReference type="OrthoDB" id="4870234at2"/>
<dbReference type="AlphaFoldDB" id="A0A557ZZR3"/>
<accession>A0A557ZZR3</accession>
<reference evidence="2 3" key="1">
    <citation type="submission" date="2019-07" db="EMBL/GenBank/DDBJ databases">
        <title>New species of Amycolatopsis and Streptomyces.</title>
        <authorList>
            <person name="Duangmal K."/>
            <person name="Teo W.F.A."/>
            <person name="Lipun K."/>
        </authorList>
    </citation>
    <scope>NUCLEOTIDE SEQUENCE [LARGE SCALE GENOMIC DNA]</scope>
    <source>
        <strain evidence="2 3">JCM 30562</strain>
    </source>
</reference>
<gene>
    <name evidence="2" type="ORF">FNH06_31320</name>
</gene>
<protein>
    <submittedName>
        <fullName evidence="2">Phage holin family protein</fullName>
    </submittedName>
</protein>
<organism evidence="2 3">
    <name type="scientific">Amycolatopsis acidiphila</name>
    <dbReference type="NCBI Taxonomy" id="715473"/>
    <lineage>
        <taxon>Bacteria</taxon>
        <taxon>Bacillati</taxon>
        <taxon>Actinomycetota</taxon>
        <taxon>Actinomycetes</taxon>
        <taxon>Pseudonocardiales</taxon>
        <taxon>Pseudonocardiaceae</taxon>
        <taxon>Amycolatopsis</taxon>
    </lineage>
</organism>
<dbReference type="RefSeq" id="WP_144643546.1">
    <property type="nucleotide sequence ID" value="NZ_BNAX01000024.1"/>
</dbReference>
<keyword evidence="1" id="KW-0472">Membrane</keyword>
<dbReference type="Pfam" id="PF07332">
    <property type="entry name" value="Phage_holin_3_6"/>
    <property type="match status" value="1"/>
</dbReference>
<dbReference type="Proteomes" id="UP000318578">
    <property type="component" value="Unassembled WGS sequence"/>
</dbReference>
<dbReference type="InterPro" id="IPR009937">
    <property type="entry name" value="Phage_holin_3_6"/>
</dbReference>
<feature type="transmembrane region" description="Helical" evidence="1">
    <location>
        <begin position="85"/>
        <end position="106"/>
    </location>
</feature>
<evidence type="ECO:0000256" key="1">
    <source>
        <dbReference type="SAM" id="Phobius"/>
    </source>
</evidence>
<keyword evidence="1" id="KW-0812">Transmembrane</keyword>
<proteinExistence type="predicted"/>
<feature type="transmembrane region" description="Helical" evidence="1">
    <location>
        <begin position="54"/>
        <end position="79"/>
    </location>
</feature>
<keyword evidence="3" id="KW-1185">Reference proteome</keyword>